<name>A0A2W5K7T0_9GAMM</name>
<feature type="transmembrane region" description="Helical" evidence="7">
    <location>
        <begin position="265"/>
        <end position="286"/>
    </location>
</feature>
<keyword evidence="2" id="KW-1003">Cell membrane</keyword>
<protein>
    <submittedName>
        <fullName evidence="10">Permease</fullName>
    </submittedName>
</protein>
<dbReference type="Proteomes" id="UP000249046">
    <property type="component" value="Unassembled WGS sequence"/>
</dbReference>
<dbReference type="Pfam" id="PF12704">
    <property type="entry name" value="MacB_PCD"/>
    <property type="match status" value="2"/>
</dbReference>
<comment type="subcellular location">
    <subcellularLocation>
        <location evidence="1">Cell membrane</location>
        <topology evidence="1">Multi-pass membrane protein</topology>
    </subcellularLocation>
</comment>
<dbReference type="PANTHER" id="PTHR30572">
    <property type="entry name" value="MEMBRANE COMPONENT OF TRANSPORTER-RELATED"/>
    <property type="match status" value="1"/>
</dbReference>
<feature type="transmembrane region" description="Helical" evidence="7">
    <location>
        <begin position="417"/>
        <end position="440"/>
    </location>
</feature>
<feature type="domain" description="MacB-like periplasmic core" evidence="9">
    <location>
        <begin position="26"/>
        <end position="234"/>
    </location>
</feature>
<dbReference type="AlphaFoldDB" id="A0A2W5K7T0"/>
<feature type="transmembrane region" description="Helical" evidence="7">
    <location>
        <begin position="366"/>
        <end position="387"/>
    </location>
</feature>
<dbReference type="InterPro" id="IPR050250">
    <property type="entry name" value="Macrolide_Exporter_MacB"/>
</dbReference>
<dbReference type="EMBL" id="QFPO01000010">
    <property type="protein sequence ID" value="PZQ13212.1"/>
    <property type="molecule type" value="Genomic_DNA"/>
</dbReference>
<gene>
    <name evidence="10" type="ORF">DI564_11940</name>
</gene>
<feature type="transmembrane region" description="Helical" evidence="7">
    <location>
        <begin position="324"/>
        <end position="346"/>
    </location>
</feature>
<sequence length="804" mass="82696">MSLSILLTELRRSARAAAHRPGFVGLATLTLALGIGACAAVFALIDAIVLKAPPYPQPDRLAVLSQTYGAGDWAALSPQQYRLLEGLPGVERLGSTFVPKDVNVAGEGEPALVTAWPADAGLLPTLGVGLVHGRNFSAEEDRPRGAPAAILGHAFWQRHFNGDPAVIGRTLLVDGVATPVVGVLPASFRLDASPDLLVPLALPATTRDNGTNLRVIARLAPGTTIAAVAGALDARLAAHGAELGFGEGRRTRFTATSLAANFGAAAWPVLSLFFACALCVLVLVAVNLSNLMLLRAVARSHDGAVRAALGASGRQASLPALAEGLLIGLTGSGLGLVLAGAALALGRAWLPPAWLPADAALFGPRVWLLAFGAGVGVAALSAAFGAWRARADTAVRELVAGARTGLSRGSGRLGRSLVVAQAALATVLLASAALLAHSLLRLNRVDLGFDASGVLVFRLNPSPGLYPDTAAVEDFSRRLIDRLRAEPGVREAALTTNLPIASQLNLPVDVGTDTEISAMQFRAASPGSFATFGMPLLAGRDFAESDRAGAEPVAIVNAAFARQYFGDDALGKTLRLAVGPDAPSLRVVGVVGDVRQFGPQEDAPPIVHVALAQLPDPVLGLLRQFIPLNAAIRVDGDAALFAERARAALREVAPQQGLAALRLLERDVADATAGQRMNAVLIGVFAGLALLLAGVGLYSVTAVAVATRRREYGVRAALGAAPVRLMRGVVDGALRDIAIGLGIGLLAAVGASRLLERFLFEIGPADPASLAITVAALLLAGLLATALPALRAARESPMQALRGE</sequence>
<dbReference type="GO" id="GO:0022857">
    <property type="term" value="F:transmembrane transporter activity"/>
    <property type="evidence" value="ECO:0007669"/>
    <property type="project" value="TreeGrafter"/>
</dbReference>
<dbReference type="GO" id="GO:0005886">
    <property type="term" value="C:plasma membrane"/>
    <property type="evidence" value="ECO:0007669"/>
    <property type="project" value="UniProtKB-SubCell"/>
</dbReference>
<evidence type="ECO:0000256" key="7">
    <source>
        <dbReference type="SAM" id="Phobius"/>
    </source>
</evidence>
<evidence type="ECO:0000313" key="11">
    <source>
        <dbReference type="Proteomes" id="UP000249046"/>
    </source>
</evidence>
<feature type="transmembrane region" description="Helical" evidence="7">
    <location>
        <begin position="680"/>
        <end position="705"/>
    </location>
</feature>
<dbReference type="PANTHER" id="PTHR30572:SF4">
    <property type="entry name" value="ABC TRANSPORTER PERMEASE YTRF"/>
    <property type="match status" value="1"/>
</dbReference>
<keyword evidence="4 7" id="KW-1133">Transmembrane helix</keyword>
<dbReference type="Pfam" id="PF02687">
    <property type="entry name" value="FtsX"/>
    <property type="match status" value="2"/>
</dbReference>
<comment type="caution">
    <text evidence="10">The sequence shown here is derived from an EMBL/GenBank/DDBJ whole genome shotgun (WGS) entry which is preliminary data.</text>
</comment>
<evidence type="ECO:0000259" key="8">
    <source>
        <dbReference type="Pfam" id="PF02687"/>
    </source>
</evidence>
<evidence type="ECO:0000259" key="9">
    <source>
        <dbReference type="Pfam" id="PF12704"/>
    </source>
</evidence>
<comment type="similarity">
    <text evidence="6">Belongs to the ABC-4 integral membrane protein family.</text>
</comment>
<proteinExistence type="inferred from homology"/>
<evidence type="ECO:0000256" key="1">
    <source>
        <dbReference type="ARBA" id="ARBA00004651"/>
    </source>
</evidence>
<evidence type="ECO:0000256" key="3">
    <source>
        <dbReference type="ARBA" id="ARBA00022692"/>
    </source>
</evidence>
<dbReference type="InterPro" id="IPR025857">
    <property type="entry name" value="MacB_PCD"/>
</dbReference>
<accession>A0A2W5K7T0</accession>
<dbReference type="InterPro" id="IPR003838">
    <property type="entry name" value="ABC3_permease_C"/>
</dbReference>
<evidence type="ECO:0000256" key="5">
    <source>
        <dbReference type="ARBA" id="ARBA00023136"/>
    </source>
</evidence>
<keyword evidence="3 7" id="KW-0812">Transmembrane</keyword>
<evidence type="ECO:0000256" key="6">
    <source>
        <dbReference type="ARBA" id="ARBA00038076"/>
    </source>
</evidence>
<evidence type="ECO:0000256" key="4">
    <source>
        <dbReference type="ARBA" id="ARBA00022989"/>
    </source>
</evidence>
<keyword evidence="5 7" id="KW-0472">Membrane</keyword>
<feature type="transmembrane region" description="Helical" evidence="7">
    <location>
        <begin position="21"/>
        <end position="45"/>
    </location>
</feature>
<reference evidence="10 11" key="1">
    <citation type="submission" date="2017-08" db="EMBL/GenBank/DDBJ databases">
        <title>Infants hospitalized years apart are colonized by the same room-sourced microbial strains.</title>
        <authorList>
            <person name="Brooks B."/>
            <person name="Olm M.R."/>
            <person name="Firek B.A."/>
            <person name="Baker R."/>
            <person name="Thomas B.C."/>
            <person name="Morowitz M.J."/>
            <person name="Banfield J.F."/>
        </authorList>
    </citation>
    <scope>NUCLEOTIDE SEQUENCE [LARGE SCALE GENOMIC DNA]</scope>
    <source>
        <strain evidence="10">S2_005_003_R2_42</strain>
    </source>
</reference>
<evidence type="ECO:0000256" key="2">
    <source>
        <dbReference type="ARBA" id="ARBA00022475"/>
    </source>
</evidence>
<feature type="domain" description="ABC3 transporter permease C-terminal" evidence="8">
    <location>
        <begin position="277"/>
        <end position="391"/>
    </location>
</feature>
<feature type="transmembrane region" description="Helical" evidence="7">
    <location>
        <begin position="733"/>
        <end position="755"/>
    </location>
</feature>
<evidence type="ECO:0000313" key="10">
    <source>
        <dbReference type="EMBL" id="PZQ13212.1"/>
    </source>
</evidence>
<feature type="domain" description="MacB-like periplasmic core" evidence="9">
    <location>
        <begin position="457"/>
        <end position="595"/>
    </location>
</feature>
<feature type="transmembrane region" description="Helical" evidence="7">
    <location>
        <begin position="767"/>
        <end position="790"/>
    </location>
</feature>
<organism evidence="10 11">
    <name type="scientific">Rhodanobacter denitrificans</name>
    <dbReference type="NCBI Taxonomy" id="666685"/>
    <lineage>
        <taxon>Bacteria</taxon>
        <taxon>Pseudomonadati</taxon>
        <taxon>Pseudomonadota</taxon>
        <taxon>Gammaproteobacteria</taxon>
        <taxon>Lysobacterales</taxon>
        <taxon>Rhodanobacteraceae</taxon>
        <taxon>Rhodanobacter</taxon>
    </lineage>
</organism>
<feature type="domain" description="ABC3 transporter permease C-terminal" evidence="8">
    <location>
        <begin position="684"/>
        <end position="797"/>
    </location>
</feature>